<evidence type="ECO:0000313" key="2">
    <source>
        <dbReference type="EMBL" id="NMF56449.1"/>
    </source>
</evidence>
<protein>
    <recommendedName>
        <fullName evidence="4">DUF748 domain-containing protein</fullName>
    </recommendedName>
</protein>
<dbReference type="InterPro" id="IPR053022">
    <property type="entry name" value="Chloroplast_translocon_comp"/>
</dbReference>
<reference evidence="2 3" key="1">
    <citation type="submission" date="2020-03" db="EMBL/GenBank/DDBJ databases">
        <title>Draft Genome Sequence of 2-Methylisoborneol Producing Pseudanabaena yagii Strain GIHE-NHR1 Isolated from North Han River in South Korea.</title>
        <authorList>
            <person name="Jeong J."/>
        </authorList>
    </citation>
    <scope>NUCLEOTIDE SEQUENCE [LARGE SCALE GENOMIC DNA]</scope>
    <source>
        <strain evidence="2 3">GIHE-NHR1</strain>
    </source>
</reference>
<dbReference type="Proteomes" id="UP000738376">
    <property type="component" value="Unassembled WGS sequence"/>
</dbReference>
<keyword evidence="3" id="KW-1185">Reference proteome</keyword>
<evidence type="ECO:0008006" key="4">
    <source>
        <dbReference type="Google" id="ProtNLM"/>
    </source>
</evidence>
<dbReference type="PANTHER" id="PTHR34457">
    <property type="entry name" value="EMBRYO DEFECTIVE 2410"/>
    <property type="match status" value="1"/>
</dbReference>
<keyword evidence="1" id="KW-0812">Transmembrane</keyword>
<keyword evidence="1" id="KW-1133">Transmembrane helix</keyword>
<evidence type="ECO:0000313" key="3">
    <source>
        <dbReference type="Proteomes" id="UP000738376"/>
    </source>
</evidence>
<name>A0ABX1LJZ4_9CYAN</name>
<organism evidence="2 3">
    <name type="scientific">Pseudanabaena yagii GIHE-NHR1</name>
    <dbReference type="NCBI Taxonomy" id="2722753"/>
    <lineage>
        <taxon>Bacteria</taxon>
        <taxon>Bacillati</taxon>
        <taxon>Cyanobacteriota</taxon>
        <taxon>Cyanophyceae</taxon>
        <taxon>Pseudanabaenales</taxon>
        <taxon>Pseudanabaenaceae</taxon>
        <taxon>Pseudanabaena</taxon>
        <taxon>Pseudanabaena yagii</taxon>
    </lineage>
</organism>
<proteinExistence type="predicted"/>
<feature type="transmembrane region" description="Helical" evidence="1">
    <location>
        <begin position="20"/>
        <end position="41"/>
    </location>
</feature>
<sequence length="397" mass="42547">MGQAQLPPQEPANSTLARNLGRVGVGLAIALTASSLGAFWYGRYFLNERLSPLLEVELTKALKRPLQLGKVERVGMSSIRFGKSIVPPTDKESNFLAVEAIEVKVDPWTYLTRRQIGLDAIVEQPQVFLKQDVTGFLQLPKITPPERPTQEGFIDLRTITFTDAQITIQSIAKGELVSLSQVQIDSNWKITDINNQSLKMNGKGHVTLPNIAAIAAPPNPEQLKKAIETVNADKDGSKGSLAFDVDWDLTRGQGTVELQSPNLQIAAVQGFAVNSPVEIQQGLLDFEAKVAILAGKEAPTVSITAQLSEGAIKAPQLAKSITEIGGKVSFDGTTATLTEFSAQYGLLKGIVTGTFNQQKGFNLDFSTAALDLAKGIESFGVKTPVAIAGEIKVGGKL</sequence>
<feature type="non-terminal residue" evidence="2">
    <location>
        <position position="397"/>
    </location>
</feature>
<evidence type="ECO:0000256" key="1">
    <source>
        <dbReference type="SAM" id="Phobius"/>
    </source>
</evidence>
<dbReference type="EMBL" id="JAAVJL010000001">
    <property type="protein sequence ID" value="NMF56449.1"/>
    <property type="molecule type" value="Genomic_DNA"/>
</dbReference>
<dbReference type="PANTHER" id="PTHR34457:SF3">
    <property type="entry name" value="PROTEIN TIC236, CHLOROPLASTIC"/>
    <property type="match status" value="1"/>
</dbReference>
<keyword evidence="1" id="KW-0472">Membrane</keyword>
<comment type="caution">
    <text evidence="2">The sequence shown here is derived from an EMBL/GenBank/DDBJ whole genome shotgun (WGS) entry which is preliminary data.</text>
</comment>
<accession>A0ABX1LJZ4</accession>
<gene>
    <name evidence="2" type="ORF">HC246_00005</name>
</gene>
<dbReference type="RefSeq" id="WP_169361596.1">
    <property type="nucleotide sequence ID" value="NZ_JAAVJL010000001.1"/>
</dbReference>